<dbReference type="InterPro" id="IPR050109">
    <property type="entry name" value="HTH-type_TetR-like_transc_reg"/>
</dbReference>
<dbReference type="PATRIC" id="fig|82380.10.peg.1050"/>
<dbReference type="Pfam" id="PF00440">
    <property type="entry name" value="TetR_N"/>
    <property type="match status" value="1"/>
</dbReference>
<dbReference type="GO" id="GO:0000976">
    <property type="term" value="F:transcription cis-regulatory region binding"/>
    <property type="evidence" value="ECO:0007669"/>
    <property type="project" value="TreeGrafter"/>
</dbReference>
<feature type="compositionally biased region" description="Low complexity" evidence="5">
    <location>
        <begin position="9"/>
        <end position="22"/>
    </location>
</feature>
<keyword evidence="1" id="KW-0805">Transcription regulation</keyword>
<name>A0A0F0KVE2_9MICO</name>
<keyword evidence="2 4" id="KW-0238">DNA-binding</keyword>
<evidence type="ECO:0000256" key="3">
    <source>
        <dbReference type="ARBA" id="ARBA00023163"/>
    </source>
</evidence>
<organism evidence="7 8">
    <name type="scientific">Microbacterium oxydans</name>
    <dbReference type="NCBI Taxonomy" id="82380"/>
    <lineage>
        <taxon>Bacteria</taxon>
        <taxon>Bacillati</taxon>
        <taxon>Actinomycetota</taxon>
        <taxon>Actinomycetes</taxon>
        <taxon>Micrococcales</taxon>
        <taxon>Microbacteriaceae</taxon>
        <taxon>Microbacterium</taxon>
    </lineage>
</organism>
<dbReference type="Gene3D" id="1.10.10.60">
    <property type="entry name" value="Homeodomain-like"/>
    <property type="match status" value="1"/>
</dbReference>
<protein>
    <submittedName>
        <fullName evidence="7">HTH-type transcriptional repressor FabR</fullName>
    </submittedName>
</protein>
<dbReference type="InterPro" id="IPR009057">
    <property type="entry name" value="Homeodomain-like_sf"/>
</dbReference>
<comment type="caution">
    <text evidence="7">The sequence shown here is derived from an EMBL/GenBank/DDBJ whole genome shotgun (WGS) entry which is preliminary data.</text>
</comment>
<dbReference type="InterPro" id="IPR036271">
    <property type="entry name" value="Tet_transcr_reg_TetR-rel_C_sf"/>
</dbReference>
<feature type="domain" description="HTH tetR-type" evidence="6">
    <location>
        <begin position="30"/>
        <end position="90"/>
    </location>
</feature>
<dbReference type="PROSITE" id="PS50977">
    <property type="entry name" value="HTH_TETR_2"/>
    <property type="match status" value="1"/>
</dbReference>
<proteinExistence type="predicted"/>
<dbReference type="InterPro" id="IPR001647">
    <property type="entry name" value="HTH_TetR"/>
</dbReference>
<feature type="region of interest" description="Disordered" evidence="5">
    <location>
        <begin position="1"/>
        <end position="28"/>
    </location>
</feature>
<gene>
    <name evidence="7" type="primary">fabR</name>
    <name evidence="7" type="ORF">RN51_01046</name>
</gene>
<dbReference type="PANTHER" id="PTHR30055:SF234">
    <property type="entry name" value="HTH-TYPE TRANSCRIPTIONAL REGULATOR BETI"/>
    <property type="match status" value="1"/>
</dbReference>
<sequence>MATRKAADSAKTPARTKSTTTTRPRRARDSLSREIIVAAADRVVERDGLDRLTFQAIGEELSAHPTSIYRHFRDKDELLLALIDTLRARSYSGAMVRTDDWLADLRTQAHLIHDHYMRYPEFALQMALRRPTDLSSMEYSIGALRRGGFDREQATLYARALGQLIRSASSIQAALTALPADVQDADELTWQMDLRKIDAEEFPEIAWAGETLPDVRDPRAWETALDLLLESIARHAPSA</sequence>
<dbReference type="PANTHER" id="PTHR30055">
    <property type="entry name" value="HTH-TYPE TRANSCRIPTIONAL REGULATOR RUTR"/>
    <property type="match status" value="1"/>
</dbReference>
<dbReference type="Gene3D" id="1.10.357.10">
    <property type="entry name" value="Tetracycline Repressor, domain 2"/>
    <property type="match status" value="1"/>
</dbReference>
<dbReference type="Proteomes" id="UP000033725">
    <property type="component" value="Unassembled WGS sequence"/>
</dbReference>
<evidence type="ECO:0000313" key="8">
    <source>
        <dbReference type="Proteomes" id="UP000033725"/>
    </source>
</evidence>
<dbReference type="SUPFAM" id="SSF46689">
    <property type="entry name" value="Homeodomain-like"/>
    <property type="match status" value="1"/>
</dbReference>
<dbReference type="AlphaFoldDB" id="A0A0F0KVE2"/>
<evidence type="ECO:0000313" key="7">
    <source>
        <dbReference type="EMBL" id="KJL24449.1"/>
    </source>
</evidence>
<keyword evidence="3" id="KW-0804">Transcription</keyword>
<dbReference type="GO" id="GO:0003700">
    <property type="term" value="F:DNA-binding transcription factor activity"/>
    <property type="evidence" value="ECO:0007669"/>
    <property type="project" value="TreeGrafter"/>
</dbReference>
<evidence type="ECO:0000256" key="2">
    <source>
        <dbReference type="ARBA" id="ARBA00023125"/>
    </source>
</evidence>
<dbReference type="SUPFAM" id="SSF48498">
    <property type="entry name" value="Tetracyclin repressor-like, C-terminal domain"/>
    <property type="match status" value="1"/>
</dbReference>
<evidence type="ECO:0000256" key="1">
    <source>
        <dbReference type="ARBA" id="ARBA00023015"/>
    </source>
</evidence>
<feature type="DNA-binding region" description="H-T-H motif" evidence="4">
    <location>
        <begin position="53"/>
        <end position="72"/>
    </location>
</feature>
<evidence type="ECO:0000256" key="4">
    <source>
        <dbReference type="PROSITE-ProRule" id="PRU00335"/>
    </source>
</evidence>
<dbReference type="OrthoDB" id="3519192at2"/>
<dbReference type="EMBL" id="JYIV01000020">
    <property type="protein sequence ID" value="KJL24449.1"/>
    <property type="molecule type" value="Genomic_DNA"/>
</dbReference>
<evidence type="ECO:0000256" key="5">
    <source>
        <dbReference type="SAM" id="MobiDB-lite"/>
    </source>
</evidence>
<dbReference type="RefSeq" id="WP_045262981.1">
    <property type="nucleotide sequence ID" value="NZ_JYIV01000020.1"/>
</dbReference>
<evidence type="ECO:0000259" key="6">
    <source>
        <dbReference type="PROSITE" id="PS50977"/>
    </source>
</evidence>
<accession>A0A0F0KVE2</accession>
<reference evidence="7 8" key="1">
    <citation type="submission" date="2015-02" db="EMBL/GenBank/DDBJ databases">
        <title>Draft genome sequences of ten Microbacterium spp. with emphasis on heavy metal contaminated environments.</title>
        <authorList>
            <person name="Corretto E."/>
        </authorList>
    </citation>
    <scope>NUCLEOTIDE SEQUENCE [LARGE SCALE GENOMIC DNA]</scope>
    <source>
        <strain evidence="7 8">BEL163</strain>
    </source>
</reference>